<dbReference type="EC" id="3.4.16.4" evidence="4"/>
<dbReference type="CDD" id="cd14849">
    <property type="entry name" value="DD-dipeptidase_VanXYc"/>
    <property type="match status" value="1"/>
</dbReference>
<evidence type="ECO:0000313" key="3">
    <source>
        <dbReference type="EMBL" id="CDS86866.1"/>
    </source>
</evidence>
<evidence type="ECO:0000313" key="2">
    <source>
        <dbReference type="EMBL" id="BAO94341.1"/>
    </source>
</evidence>
<evidence type="ECO:0000313" key="5">
    <source>
        <dbReference type="EMBL" id="CDT04839.1"/>
    </source>
</evidence>
<dbReference type="Proteomes" id="UP000878956">
    <property type="component" value="Unassembled WGS sequence"/>
</dbReference>
<evidence type="ECO:0000259" key="1">
    <source>
        <dbReference type="Pfam" id="PF02557"/>
    </source>
</evidence>
<evidence type="ECO:0000313" key="4">
    <source>
        <dbReference type="EMBL" id="CDS87198.1"/>
    </source>
</evidence>
<dbReference type="InterPro" id="IPR052179">
    <property type="entry name" value="DD-CPase-like"/>
</dbReference>
<proteinExistence type="predicted"/>
<reference evidence="6" key="5">
    <citation type="submission" date="2021-06" db="EMBL/GenBank/DDBJ databases">
        <authorList>
            <consortium name="NCBI Pathogen Detection Project"/>
        </authorList>
    </citation>
    <scope>NUCLEOTIDE SEQUENCE</scope>
    <source>
        <strain evidence="6">HN1000</strain>
    </source>
</reference>
<dbReference type="Proteomes" id="UP000411588">
    <property type="component" value="Unassembled WGS sequence"/>
</dbReference>
<name>A0A060PHX4_CLODI</name>
<dbReference type="GeneID" id="66354037"/>
<evidence type="ECO:0000313" key="10">
    <source>
        <dbReference type="EMBL" id="VHX91991.1"/>
    </source>
</evidence>
<dbReference type="Gene3D" id="3.30.200.180">
    <property type="match status" value="1"/>
</dbReference>
<evidence type="ECO:0000313" key="9">
    <source>
        <dbReference type="EMBL" id="VFD33089.1"/>
    </source>
</evidence>
<evidence type="ECO:0000313" key="6">
    <source>
        <dbReference type="EMBL" id="HBH1543595.1"/>
    </source>
</evidence>
<reference evidence="2" key="1">
    <citation type="submission" date="2013-11" db="EMBL/GenBank/DDBJ databases">
        <title>Distribution of the vanG-like Gene Cluster and Toxin Genes in Clostridium difficile Clinical Isolates in Japan.</title>
        <authorList>
            <person name="Tanimoto K."/>
            <person name="Yoshihara T."/>
            <person name="Yaguchi Y."/>
            <person name="Koyama S."/>
            <person name="Yanagisawa H."/>
            <person name="Tomita H."/>
        </authorList>
    </citation>
    <scope>NUCLEOTIDE SEQUENCE</scope>
    <source>
        <strain evidence="2">CdMG54</strain>
    </source>
</reference>
<dbReference type="OrthoDB" id="9792074at2"/>
<evidence type="ECO:0000313" key="12">
    <source>
        <dbReference type="Proteomes" id="UP000372533"/>
    </source>
</evidence>
<dbReference type="EMBL" id="DAEPXK010000141">
    <property type="protein sequence ID" value="HBH1544707.1"/>
    <property type="molecule type" value="Genomic_DNA"/>
</dbReference>
<dbReference type="Pfam" id="PF02557">
    <property type="entry name" value="VanY"/>
    <property type="match status" value="1"/>
</dbReference>
<evidence type="ECO:0000313" key="13">
    <source>
        <dbReference type="Proteomes" id="UP000411588"/>
    </source>
</evidence>
<accession>A0A060PHX4</accession>
<dbReference type="Proteomes" id="UP000372533">
    <property type="component" value="Unassembled WGS sequence"/>
</dbReference>
<dbReference type="EMBL" id="CAAJVP010000001">
    <property type="protein sequence ID" value="VHX91991.1"/>
    <property type="molecule type" value="Genomic_DNA"/>
</dbReference>
<dbReference type="PATRIC" id="fig|1496.1373.peg.1965"/>
<dbReference type="EMBL" id="DAEPXK010000042">
    <property type="protein sequence ID" value="HBH1543595.1"/>
    <property type="molecule type" value="Genomic_DNA"/>
</dbReference>
<sequence length="268" mass="31276">MMNNILLDKNKEDKMTNTILLTKDKVYDGNLILVNAFLPVKTSEDIDLIPVDTRFPSILMKREATNILQNILKSICGINEIVPVSGYRTAEEQQDIYSSSLRDNGKDFTKKFVALPNHSEHQTGLAIDLGLKKEVIDFICPEFPYNGICNEFRKAALHYGFIERYQCKKEEITGISQEPWHFRYVGYPHSEIINKMNLALEEYIEYIKRFSYTNCLKIEDKEKIIEIFYVPIHTKEEVRISIPEQCVYQISGNNKDGFIVTFWRNRKD</sequence>
<dbReference type="Gene3D" id="3.30.1380.10">
    <property type="match status" value="1"/>
</dbReference>
<organism evidence="2">
    <name type="scientific">Clostridioides difficile</name>
    <name type="common">Peptoclostridium difficile</name>
    <dbReference type="NCBI Taxonomy" id="1496"/>
    <lineage>
        <taxon>Bacteria</taxon>
        <taxon>Bacillati</taxon>
        <taxon>Bacillota</taxon>
        <taxon>Clostridia</taxon>
        <taxon>Peptostreptococcales</taxon>
        <taxon>Peptostreptococcaceae</taxon>
        <taxon>Clostridioides</taxon>
    </lineage>
</organism>
<dbReference type="PANTHER" id="PTHR34385:SF1">
    <property type="entry name" value="PEPTIDOGLYCAN L-ALANYL-D-GLUTAMATE ENDOPEPTIDASE CWLK"/>
    <property type="match status" value="1"/>
</dbReference>
<dbReference type="SUPFAM" id="SSF55166">
    <property type="entry name" value="Hedgehog/DD-peptidase"/>
    <property type="match status" value="1"/>
</dbReference>
<dbReference type="Proteomes" id="UP000189137">
    <property type="component" value="Unassembled WGS sequence"/>
</dbReference>
<protein>
    <submittedName>
        <fullName evidence="2">D,D-carboxypeptidase</fullName>
    </submittedName>
    <submittedName>
        <fullName evidence="4">D-alanyl-D-alanine carboxypeptidase</fullName>
        <ecNumber evidence="4">3.4.16.4</ecNumber>
    </submittedName>
    <submittedName>
        <fullName evidence="6">M15 family metallopeptidase</fullName>
    </submittedName>
    <submittedName>
        <fullName evidence="3">Serine-type D-Ala-D-Ala carboxypeptidase</fullName>
    </submittedName>
</protein>
<dbReference type="EMBL" id="AB890144">
    <property type="protein sequence ID" value="BAO94341.1"/>
    <property type="molecule type" value="Genomic_DNA"/>
</dbReference>
<dbReference type="EMBL" id="FUPS01000010">
    <property type="protein sequence ID" value="SJS77162.1"/>
    <property type="molecule type" value="Genomic_DNA"/>
</dbReference>
<feature type="domain" description="D-alanyl-D-alanine carboxypeptidase-like core" evidence="1">
    <location>
        <begin position="62"/>
        <end position="186"/>
    </location>
</feature>
<dbReference type="AlphaFoldDB" id="A0A060PHX4"/>
<keyword evidence="2" id="KW-0645">Protease</keyword>
<reference evidence="6" key="4">
    <citation type="journal article" date="2018" name="Genome Biol.">
        <title>SKESA: strategic k-mer extension for scrupulous assemblies.</title>
        <authorList>
            <person name="Souvorov A."/>
            <person name="Agarwala R."/>
            <person name="Lipman D.J."/>
        </authorList>
    </citation>
    <scope>NUCLEOTIDE SEQUENCE</scope>
    <source>
        <strain evidence="6">HN1000</strain>
    </source>
</reference>
<dbReference type="GO" id="GO:0009002">
    <property type="term" value="F:serine-type D-Ala-D-Ala carboxypeptidase activity"/>
    <property type="evidence" value="ECO:0007669"/>
    <property type="project" value="UniProtKB-EC"/>
</dbReference>
<dbReference type="EMBL" id="CAADAN010000008">
    <property type="protein sequence ID" value="VFD33089.1"/>
    <property type="molecule type" value="Genomic_DNA"/>
</dbReference>
<gene>
    <name evidence="2" type="primary">vanXY_Cd</name>
    <name evidence="4" type="synonym">vanY</name>
    <name evidence="5" type="ORF">BN1095_260014</name>
    <name evidence="4" type="ORF">BN1096_610064</name>
    <name evidence="3" type="ORF">BN1097_610012</name>
    <name evidence="6" type="ORF">KRM00_003125</name>
    <name evidence="7" type="ORF">KRM00_004310</name>
    <name evidence="10" type="ORF">SAMEA1402366_00065</name>
    <name evidence="9" type="ORF">SAMEA1402399_02405</name>
    <name evidence="8" type="ORF">SAMEA3375112_02860</name>
</gene>
<dbReference type="KEGG" id="pdf:CD630DERM_16270"/>
<evidence type="ECO:0000313" key="11">
    <source>
        <dbReference type="Proteomes" id="UP000189137"/>
    </source>
</evidence>
<reference evidence="3" key="2">
    <citation type="submission" date="2014-07" db="EMBL/GenBank/DDBJ databases">
        <authorList>
            <person name="Monot Marc"/>
        </authorList>
    </citation>
    <scope>NUCLEOTIDE SEQUENCE</scope>
    <source>
        <strain evidence="5">7032989</strain>
        <strain evidence="3">7032994</strain>
    </source>
</reference>
<dbReference type="InterPro" id="IPR009045">
    <property type="entry name" value="Zn_M74/Hedgehog-like"/>
</dbReference>
<dbReference type="EMBL" id="LK932400">
    <property type="protein sequence ID" value="CDS86866.1"/>
    <property type="molecule type" value="Genomic_DNA"/>
</dbReference>
<dbReference type="EMBL" id="LK932916">
    <property type="protein sequence ID" value="CDT04839.1"/>
    <property type="molecule type" value="Genomic_DNA"/>
</dbReference>
<reference evidence="8 11" key="3">
    <citation type="submission" date="2017-02" db="EMBL/GenBank/DDBJ databases">
        <authorList>
            <consortium name="Pathogen Informatics"/>
        </authorList>
    </citation>
    <scope>NUCLEOTIDE SEQUENCE [LARGE SCALE GENOMIC DNA]</scope>
    <source>
        <strain evidence="13">clo34</strain>
        <strain evidence="9">Clo34</strain>
        <strain evidence="10">Tl291</strain>
        <strain evidence="12">tl291</strain>
        <strain evidence="8 11">VRECD0157</strain>
    </source>
</reference>
<evidence type="ECO:0000313" key="8">
    <source>
        <dbReference type="EMBL" id="SJS77162.1"/>
    </source>
</evidence>
<keyword evidence="4" id="KW-0378">Hydrolase</keyword>
<dbReference type="PANTHER" id="PTHR34385">
    <property type="entry name" value="D-ALANYL-D-ALANINE CARBOXYPEPTIDASE"/>
    <property type="match status" value="1"/>
</dbReference>
<dbReference type="GO" id="GO:0006508">
    <property type="term" value="P:proteolysis"/>
    <property type="evidence" value="ECO:0007669"/>
    <property type="project" value="InterPro"/>
</dbReference>
<evidence type="ECO:0000313" key="7">
    <source>
        <dbReference type="EMBL" id="HBH1544707.1"/>
    </source>
</evidence>
<dbReference type="EMBL" id="LK932515">
    <property type="protein sequence ID" value="CDS87198.1"/>
    <property type="molecule type" value="Genomic_DNA"/>
</dbReference>
<dbReference type="InterPro" id="IPR003709">
    <property type="entry name" value="VanY-like_core_dom"/>
</dbReference>
<dbReference type="RefSeq" id="WP_003436406.1">
    <property type="nucleotide sequence ID" value="NZ_AP031492.1"/>
</dbReference>
<keyword evidence="2" id="KW-0121">Carboxypeptidase</keyword>